<dbReference type="Proteomes" id="UP001386955">
    <property type="component" value="Unassembled WGS sequence"/>
</dbReference>
<dbReference type="InterPro" id="IPR050974">
    <property type="entry name" value="Plant_ZF_CCCH"/>
</dbReference>
<evidence type="ECO:0000256" key="3">
    <source>
        <dbReference type="ARBA" id="ARBA00022771"/>
    </source>
</evidence>
<keyword evidence="1 6" id="KW-0479">Metal-binding</keyword>
<evidence type="ECO:0000256" key="1">
    <source>
        <dbReference type="ARBA" id="ARBA00022723"/>
    </source>
</evidence>
<dbReference type="EMBL" id="JAYMYS010000005">
    <property type="protein sequence ID" value="KAK7392338.1"/>
    <property type="molecule type" value="Genomic_DNA"/>
</dbReference>
<dbReference type="SUPFAM" id="SSF90229">
    <property type="entry name" value="CCCH zinc finger"/>
    <property type="match status" value="5"/>
</dbReference>
<feature type="domain" description="C3H1-type" evidence="8">
    <location>
        <begin position="444"/>
        <end position="472"/>
    </location>
</feature>
<feature type="domain" description="C3H1-type" evidence="8">
    <location>
        <begin position="197"/>
        <end position="225"/>
    </location>
</feature>
<feature type="zinc finger region" description="C3H1-type" evidence="6">
    <location>
        <begin position="197"/>
        <end position="225"/>
    </location>
</feature>
<feature type="zinc finger region" description="C3H1-type" evidence="6">
    <location>
        <begin position="152"/>
        <end position="180"/>
    </location>
</feature>
<dbReference type="Gene3D" id="4.10.1000.10">
    <property type="entry name" value="Zinc finger, CCCH-type"/>
    <property type="match status" value="2"/>
</dbReference>
<feature type="region of interest" description="Disordered" evidence="7">
    <location>
        <begin position="551"/>
        <end position="575"/>
    </location>
</feature>
<dbReference type="InterPro" id="IPR000571">
    <property type="entry name" value="Znf_CCCH"/>
</dbReference>
<dbReference type="SMART" id="SM00356">
    <property type="entry name" value="ZnF_C3H1"/>
    <property type="match status" value="5"/>
</dbReference>
<evidence type="ECO:0000259" key="8">
    <source>
        <dbReference type="PROSITE" id="PS50103"/>
    </source>
</evidence>
<keyword evidence="10" id="KW-1185">Reference proteome</keyword>
<feature type="domain" description="C3H1-type" evidence="8">
    <location>
        <begin position="243"/>
        <end position="271"/>
    </location>
</feature>
<protein>
    <recommendedName>
        <fullName evidence="8">C3H1-type domain-containing protein</fullName>
    </recommendedName>
</protein>
<evidence type="ECO:0000313" key="9">
    <source>
        <dbReference type="EMBL" id="KAK7392338.1"/>
    </source>
</evidence>
<feature type="zinc finger region" description="C3H1-type" evidence="6">
    <location>
        <begin position="444"/>
        <end position="472"/>
    </location>
</feature>
<evidence type="ECO:0000256" key="6">
    <source>
        <dbReference type="PROSITE-ProRule" id="PRU00723"/>
    </source>
</evidence>
<keyword evidence="4 6" id="KW-0862">Zinc</keyword>
<dbReference type="PROSITE" id="PS50103">
    <property type="entry name" value="ZF_C3H1"/>
    <property type="match status" value="5"/>
</dbReference>
<dbReference type="Gene3D" id="2.30.30.1190">
    <property type="match status" value="1"/>
</dbReference>
<keyword evidence="2" id="KW-0677">Repeat</keyword>
<comment type="caution">
    <text evidence="9">The sequence shown here is derived from an EMBL/GenBank/DDBJ whole genome shotgun (WGS) entry which is preliminary data.</text>
</comment>
<evidence type="ECO:0000313" key="10">
    <source>
        <dbReference type="Proteomes" id="UP001386955"/>
    </source>
</evidence>
<name>A0AAN9S9V8_PSOTE</name>
<keyword evidence="5" id="KW-0238">DNA-binding</keyword>
<accession>A0AAN9S9V8</accession>
<dbReference type="Pfam" id="PF00642">
    <property type="entry name" value="zf-CCCH"/>
    <property type="match status" value="5"/>
</dbReference>
<feature type="zinc finger region" description="C3H1-type" evidence="6">
    <location>
        <begin position="400"/>
        <end position="428"/>
    </location>
</feature>
<proteinExistence type="predicted"/>
<gene>
    <name evidence="9" type="ORF">VNO78_20772</name>
</gene>
<dbReference type="InterPro" id="IPR036855">
    <property type="entry name" value="Znf_CCCH_sf"/>
</dbReference>
<dbReference type="FunFam" id="4.10.1000.10:FF:000028">
    <property type="entry name" value="Zinc finger nuclease 2"/>
    <property type="match status" value="1"/>
</dbReference>
<dbReference type="PANTHER" id="PTHR12506">
    <property type="entry name" value="PROTEIN PHOSPHATASE RELATED"/>
    <property type="match status" value="1"/>
</dbReference>
<feature type="zinc finger region" description="C3H1-type" evidence="6">
    <location>
        <begin position="243"/>
        <end position="271"/>
    </location>
</feature>
<sequence>MFNENGEWLNFPEDVVDLFKKDLEVKNLHKAIAVLEWTLAGCQTPQSKGHLRRFTNNECRLPANGKTRLYLSGSQRGNSTRALRSSRTFYTTLVPAGFFISNVSMDLYGRGPARNGSNPVNQPEWRSPATDTSLEESMWQLTLGAPESYPERPGVPNCVYYMRTGVCGYGSRCRYNHPRDRAAVAAAVRATGDYPERVGEPPCEYYLKTGTCKFGASCKFHHPKNGGGYLSQAPLNVYGYPLRPGEKECSYYLKTGQCKFGMSCKFHHPQPAGSSLPASAPQFYQQVQSPTVPLPEQYGGASSSLRVARPPILPGSYVQGAYGPVLLSPGVVPFPGWSHYSAPVSPVPSPGAQPAVGATSLYGMTQLSSPTSAFARPYTPLPSTTGPSGSSLKEPLFPERPGEPECQYYMRTGDCKFGLACRYHHPQDHIVARPLLSPVGLPLRPGVQPCAFYLQNGHCKFGSTCKFDHPLGSMRYSPSASSLIDVPVTPYPVGSLLSQLAPSTTSSELRPELMSGSKKESFSARIPSTGNSSVTSVGLIFSQGGSVSLSDVQLSSQSSAPPSSSRSTRQSGEIR</sequence>
<dbReference type="PANTHER" id="PTHR12506:SF43">
    <property type="entry name" value="ZINC FINGER CCCH DOMAIN-CONTAINING PROTEIN 32"/>
    <property type="match status" value="1"/>
</dbReference>
<dbReference type="AlphaFoldDB" id="A0AAN9S9V8"/>
<evidence type="ECO:0000256" key="5">
    <source>
        <dbReference type="ARBA" id="ARBA00023125"/>
    </source>
</evidence>
<evidence type="ECO:0000256" key="7">
    <source>
        <dbReference type="SAM" id="MobiDB-lite"/>
    </source>
</evidence>
<evidence type="ECO:0000256" key="4">
    <source>
        <dbReference type="ARBA" id="ARBA00022833"/>
    </source>
</evidence>
<keyword evidence="3 6" id="KW-0863">Zinc-finger</keyword>
<reference evidence="9 10" key="1">
    <citation type="submission" date="2024-01" db="EMBL/GenBank/DDBJ databases">
        <title>The genomes of 5 underutilized Papilionoideae crops provide insights into root nodulation and disease resistanc.</title>
        <authorList>
            <person name="Jiang F."/>
        </authorList>
    </citation>
    <scope>NUCLEOTIDE SEQUENCE [LARGE SCALE GENOMIC DNA]</scope>
    <source>
        <strain evidence="9">DUOXIRENSHENG_FW03</strain>
        <tissue evidence="9">Leaves</tissue>
    </source>
</reference>
<dbReference type="GO" id="GO:0008270">
    <property type="term" value="F:zinc ion binding"/>
    <property type="evidence" value="ECO:0007669"/>
    <property type="project" value="UniProtKB-KW"/>
</dbReference>
<organism evidence="9 10">
    <name type="scientific">Psophocarpus tetragonolobus</name>
    <name type="common">Winged bean</name>
    <name type="synonym">Dolichos tetragonolobus</name>
    <dbReference type="NCBI Taxonomy" id="3891"/>
    <lineage>
        <taxon>Eukaryota</taxon>
        <taxon>Viridiplantae</taxon>
        <taxon>Streptophyta</taxon>
        <taxon>Embryophyta</taxon>
        <taxon>Tracheophyta</taxon>
        <taxon>Spermatophyta</taxon>
        <taxon>Magnoliopsida</taxon>
        <taxon>eudicotyledons</taxon>
        <taxon>Gunneridae</taxon>
        <taxon>Pentapetalae</taxon>
        <taxon>rosids</taxon>
        <taxon>fabids</taxon>
        <taxon>Fabales</taxon>
        <taxon>Fabaceae</taxon>
        <taxon>Papilionoideae</taxon>
        <taxon>50 kb inversion clade</taxon>
        <taxon>NPAAA clade</taxon>
        <taxon>indigoferoid/millettioid clade</taxon>
        <taxon>Phaseoleae</taxon>
        <taxon>Psophocarpus</taxon>
    </lineage>
</organism>
<evidence type="ECO:0000256" key="2">
    <source>
        <dbReference type="ARBA" id="ARBA00022737"/>
    </source>
</evidence>
<feature type="domain" description="C3H1-type" evidence="8">
    <location>
        <begin position="400"/>
        <end position="428"/>
    </location>
</feature>
<dbReference type="GO" id="GO:0003729">
    <property type="term" value="F:mRNA binding"/>
    <property type="evidence" value="ECO:0007669"/>
    <property type="project" value="TreeGrafter"/>
</dbReference>
<dbReference type="GO" id="GO:0003677">
    <property type="term" value="F:DNA binding"/>
    <property type="evidence" value="ECO:0007669"/>
    <property type="project" value="UniProtKB-KW"/>
</dbReference>
<feature type="domain" description="C3H1-type" evidence="8">
    <location>
        <begin position="152"/>
        <end position="180"/>
    </location>
</feature>
<feature type="region of interest" description="Disordered" evidence="7">
    <location>
        <begin position="500"/>
        <end position="533"/>
    </location>
</feature>